<gene>
    <name evidence="2" type="ORF">XINFAN_01399</name>
</gene>
<dbReference type="Proteomes" id="UP000277498">
    <property type="component" value="Unassembled WGS sequence"/>
</dbReference>
<evidence type="ECO:0000313" key="3">
    <source>
        <dbReference type="Proteomes" id="UP000277498"/>
    </source>
</evidence>
<reference evidence="2 3" key="1">
    <citation type="submission" date="2018-11" db="EMBL/GenBank/DDBJ databases">
        <authorList>
            <person name="Criscuolo A."/>
        </authorList>
    </citation>
    <scope>NUCLEOTIDE SEQUENCE [LARGE SCALE GENOMIC DNA]</scope>
    <source>
        <strain evidence="2">ACIP111625</strain>
    </source>
</reference>
<sequence>MFRNENCASPAREGIGEGIGASENPPADAAGPEGADALREETRCLIAAIAAEPVPDRLRALAIALGGALERQRAEDLLRSRQARIPALKICPADTRLGLLNRRSMGRA</sequence>
<proteinExistence type="predicted"/>
<evidence type="ECO:0000256" key="1">
    <source>
        <dbReference type="SAM" id="MobiDB-lite"/>
    </source>
</evidence>
<dbReference type="EMBL" id="UXAW01000051">
    <property type="protein sequence ID" value="VDC25137.1"/>
    <property type="molecule type" value="Genomic_DNA"/>
</dbReference>
<protein>
    <submittedName>
        <fullName evidence="2">Uncharacterized protein</fullName>
    </submittedName>
</protein>
<feature type="region of interest" description="Disordered" evidence="1">
    <location>
        <begin position="1"/>
        <end position="36"/>
    </location>
</feature>
<feature type="compositionally biased region" description="Low complexity" evidence="1">
    <location>
        <begin position="25"/>
        <end position="35"/>
    </location>
</feature>
<name>A0A3P5X9N8_9RHOB</name>
<keyword evidence="3" id="KW-1185">Reference proteome</keyword>
<dbReference type="AlphaFoldDB" id="A0A3P5X9N8"/>
<organism evidence="2 3">
    <name type="scientific">Pseudogemmobacter humi</name>
    <dbReference type="NCBI Taxonomy" id="2483812"/>
    <lineage>
        <taxon>Bacteria</taxon>
        <taxon>Pseudomonadati</taxon>
        <taxon>Pseudomonadota</taxon>
        <taxon>Alphaproteobacteria</taxon>
        <taxon>Rhodobacterales</taxon>
        <taxon>Paracoccaceae</taxon>
        <taxon>Pseudogemmobacter</taxon>
    </lineage>
</organism>
<accession>A0A3P5X9N8</accession>
<evidence type="ECO:0000313" key="2">
    <source>
        <dbReference type="EMBL" id="VDC25137.1"/>
    </source>
</evidence>